<evidence type="ECO:0000313" key="7">
    <source>
        <dbReference type="Proteomes" id="UP000037460"/>
    </source>
</evidence>
<name>A0A0M0JHM0_9EUKA</name>
<dbReference type="OrthoDB" id="412876at2759"/>
<protein>
    <submittedName>
        <fullName evidence="6">Protein arginine methyltransferase</fullName>
    </submittedName>
</protein>
<evidence type="ECO:0000259" key="5">
    <source>
        <dbReference type="Pfam" id="PF22528"/>
    </source>
</evidence>
<dbReference type="PANTHER" id="PTHR11006">
    <property type="entry name" value="PROTEIN ARGININE N-METHYLTRANSFERASE"/>
    <property type="match status" value="1"/>
</dbReference>
<evidence type="ECO:0000313" key="6">
    <source>
        <dbReference type="EMBL" id="KOO26074.1"/>
    </source>
</evidence>
<evidence type="ECO:0000256" key="1">
    <source>
        <dbReference type="ARBA" id="ARBA00022603"/>
    </source>
</evidence>
<dbReference type="Pfam" id="PF22528">
    <property type="entry name" value="PRMT_C"/>
    <property type="match status" value="1"/>
</dbReference>
<dbReference type="GO" id="GO:0032259">
    <property type="term" value="P:methylation"/>
    <property type="evidence" value="ECO:0007669"/>
    <property type="project" value="UniProtKB-KW"/>
</dbReference>
<dbReference type="Gene3D" id="3.40.50.150">
    <property type="entry name" value="Vaccinia Virus protein VP39"/>
    <property type="match status" value="1"/>
</dbReference>
<evidence type="ECO:0000256" key="4">
    <source>
        <dbReference type="PROSITE-ProRule" id="PRU01015"/>
    </source>
</evidence>
<reference evidence="7" key="1">
    <citation type="journal article" date="2015" name="PLoS Genet.">
        <title>Genome Sequence and Transcriptome Analyses of Chrysochromulina tobin: Metabolic Tools for Enhanced Algal Fitness in the Prominent Order Prymnesiales (Haptophyceae).</title>
        <authorList>
            <person name="Hovde B.T."/>
            <person name="Deodato C.R."/>
            <person name="Hunsperger H.M."/>
            <person name="Ryken S.A."/>
            <person name="Yost W."/>
            <person name="Jha R.K."/>
            <person name="Patterson J."/>
            <person name="Monnat R.J. Jr."/>
            <person name="Barlow S.B."/>
            <person name="Starkenburg S.R."/>
            <person name="Cattolico R.A."/>
        </authorList>
    </citation>
    <scope>NUCLEOTIDE SEQUENCE</scope>
    <source>
        <strain evidence="7">CCMP291</strain>
    </source>
</reference>
<keyword evidence="7" id="KW-1185">Reference proteome</keyword>
<dbReference type="PROSITE" id="PS51678">
    <property type="entry name" value="SAM_MT_PRMT"/>
    <property type="match status" value="1"/>
</dbReference>
<evidence type="ECO:0000256" key="3">
    <source>
        <dbReference type="ARBA" id="ARBA00022691"/>
    </source>
</evidence>
<gene>
    <name evidence="6" type="ORF">Ctob_001762</name>
</gene>
<dbReference type="GO" id="GO:0016274">
    <property type="term" value="F:protein-arginine N-methyltransferase activity"/>
    <property type="evidence" value="ECO:0007669"/>
    <property type="project" value="InterPro"/>
</dbReference>
<organism evidence="6 7">
    <name type="scientific">Chrysochromulina tobinii</name>
    <dbReference type="NCBI Taxonomy" id="1460289"/>
    <lineage>
        <taxon>Eukaryota</taxon>
        <taxon>Haptista</taxon>
        <taxon>Haptophyta</taxon>
        <taxon>Prymnesiophyceae</taxon>
        <taxon>Prymnesiales</taxon>
        <taxon>Chrysochromulinaceae</taxon>
        <taxon>Chrysochromulina</taxon>
    </lineage>
</organism>
<dbReference type="InterPro" id="IPR025799">
    <property type="entry name" value="Arg_MeTrfase"/>
</dbReference>
<dbReference type="Pfam" id="PF06325">
    <property type="entry name" value="PrmA"/>
    <property type="match status" value="1"/>
</dbReference>
<dbReference type="Proteomes" id="UP000037460">
    <property type="component" value="Unassembled WGS sequence"/>
</dbReference>
<dbReference type="InterPro" id="IPR029063">
    <property type="entry name" value="SAM-dependent_MTases_sf"/>
</dbReference>
<sequence>MATVKGQLRSDVVLALEHVNAQELRVQGARRTMALHNQLADNTATTRSTEKLANLFRTTDGQPVRTITHQKNIGSDGSKHKARALLLDPLALGGSTPAEGVDTTLMKLVFGLSFLAWSEYGLRQMLDRRWCDAYAAAARHIAAVASSGREPHDGGPCRVCVLGLGGCIPALVAAQSGCSVLWVERIARFEEVARALVARNHLEAHVRTVRVKGWAEAVDTHVHSGSAPARRFDAVITDEAWADLEHLAATDSFGKQHAAMLSAPMPVMSFDFSSLAALPPASRSVALDVPATASGILNCVTFWYELDLGEGVPTIALGPDWTAPRCFETRARRQQLRYLKYERALDEGERVRVVLTHDEMAIHVDVPLDAEAEATGRLVRWPSVNVLAYHFPMIADEGRNQAFDLALTQAVARFKERHGGTPPRVLDIGSGSGLLAMMAARAGAMEVHSLEMVPALAAAAKHIIAQNGYADRVSIHGIMSTDLKPSDVGGLFDLLVCEIVDDQLLGEGVLTTIADARRRLLSPNAAIIPCGASVFALPVQMRIGTRAGLALDDLNLFSTDMAFAPRAHTGCKLQHWPPDEHVRLAPPLRLFEFDFAHTPIDELACSRSAPELSVTFERDGLLTAFLIYFELHADRMHRFSNGPHQPRLVAWDQSVRYLPIEVRVRAGQRVAVSAYHDYEAVRVGVPHLTPDMVAGCVGHTEVMGAALQLEQRKQLEQMQMGSRVSCAASKVSSLEQMEMQMGSRIRSSYSL</sequence>
<accession>A0A0M0JHM0</accession>
<dbReference type="SUPFAM" id="SSF53335">
    <property type="entry name" value="S-adenosyl-L-methionine-dependent methyltransferases"/>
    <property type="match status" value="2"/>
</dbReference>
<keyword evidence="3 4" id="KW-0949">S-adenosyl-L-methionine</keyword>
<dbReference type="GO" id="GO:0042054">
    <property type="term" value="F:histone methyltransferase activity"/>
    <property type="evidence" value="ECO:0007669"/>
    <property type="project" value="TreeGrafter"/>
</dbReference>
<proteinExistence type="predicted"/>
<dbReference type="EMBL" id="JWZX01002894">
    <property type="protein sequence ID" value="KOO26074.1"/>
    <property type="molecule type" value="Genomic_DNA"/>
</dbReference>
<evidence type="ECO:0000256" key="2">
    <source>
        <dbReference type="ARBA" id="ARBA00022679"/>
    </source>
</evidence>
<dbReference type="InterPro" id="IPR055135">
    <property type="entry name" value="PRMT_dom"/>
</dbReference>
<feature type="domain" description="Protein arginine N-methyltransferase" evidence="5">
    <location>
        <begin position="584"/>
        <end position="673"/>
    </location>
</feature>
<dbReference type="Gene3D" id="2.70.160.11">
    <property type="entry name" value="Hnrnp arginine n-methyltransferase1"/>
    <property type="match status" value="2"/>
</dbReference>
<keyword evidence="2 4" id="KW-0808">Transferase</keyword>
<keyword evidence="1 4" id="KW-0489">Methyltransferase</keyword>
<dbReference type="PANTHER" id="PTHR11006:SF4">
    <property type="entry name" value="PROTEIN ARGININE N-METHYLTRANSFERASE 7"/>
    <property type="match status" value="1"/>
</dbReference>
<dbReference type="AlphaFoldDB" id="A0A0M0JHM0"/>
<comment type="caution">
    <text evidence="6">The sequence shown here is derived from an EMBL/GenBank/DDBJ whole genome shotgun (WGS) entry which is preliminary data.</text>
</comment>